<sequence>MTNIDSKVLDWFIYGETGTSSRTMAMHLTGRKGKGRSFSHPSDGGDLGRCLKLLEFVPELRARLPQMAEVSPYWSALVARWDELERCHRDDPKSIYPLMRSILDPVEKKDRGVIRLGANISMSFGS</sequence>
<keyword evidence="2" id="KW-1185">Reference proteome</keyword>
<evidence type="ECO:0000313" key="2">
    <source>
        <dbReference type="Proteomes" id="UP001596166"/>
    </source>
</evidence>
<dbReference type="EMBL" id="JBHSLC010000002">
    <property type="protein sequence ID" value="MFC5353578.1"/>
    <property type="molecule type" value="Genomic_DNA"/>
</dbReference>
<organism evidence="1 2">
    <name type="scientific">Azospirillum himalayense</name>
    <dbReference type="NCBI Taxonomy" id="654847"/>
    <lineage>
        <taxon>Bacteria</taxon>
        <taxon>Pseudomonadati</taxon>
        <taxon>Pseudomonadota</taxon>
        <taxon>Alphaproteobacteria</taxon>
        <taxon>Rhodospirillales</taxon>
        <taxon>Azospirillaceae</taxon>
        <taxon>Azospirillum</taxon>
    </lineage>
</organism>
<name>A0ABW0FZZ6_9PROT</name>
<dbReference type="RefSeq" id="WP_376993404.1">
    <property type="nucleotide sequence ID" value="NZ_JBHSLC010000002.1"/>
</dbReference>
<evidence type="ECO:0000313" key="1">
    <source>
        <dbReference type="EMBL" id="MFC5353578.1"/>
    </source>
</evidence>
<comment type="caution">
    <text evidence="1">The sequence shown here is derived from an EMBL/GenBank/DDBJ whole genome shotgun (WGS) entry which is preliminary data.</text>
</comment>
<reference evidence="2" key="1">
    <citation type="journal article" date="2019" name="Int. J. Syst. Evol. Microbiol.">
        <title>The Global Catalogue of Microorganisms (GCM) 10K type strain sequencing project: providing services to taxonomists for standard genome sequencing and annotation.</title>
        <authorList>
            <consortium name="The Broad Institute Genomics Platform"/>
            <consortium name="The Broad Institute Genome Sequencing Center for Infectious Disease"/>
            <person name="Wu L."/>
            <person name="Ma J."/>
        </authorList>
    </citation>
    <scope>NUCLEOTIDE SEQUENCE [LARGE SCALE GENOMIC DNA]</scope>
    <source>
        <strain evidence="2">CCUG 58760</strain>
    </source>
</reference>
<protein>
    <submittedName>
        <fullName evidence="1">Uncharacterized protein</fullName>
    </submittedName>
</protein>
<gene>
    <name evidence="1" type="ORF">ACFPMG_01035</name>
</gene>
<dbReference type="Proteomes" id="UP001596166">
    <property type="component" value="Unassembled WGS sequence"/>
</dbReference>
<proteinExistence type="predicted"/>
<accession>A0ABW0FZZ6</accession>